<name>A0A1H9WZJ6_9PSEU</name>
<evidence type="ECO:0000313" key="1">
    <source>
        <dbReference type="EMBL" id="SES39275.1"/>
    </source>
</evidence>
<gene>
    <name evidence="1" type="ORF">SAMN04487818_11250</name>
</gene>
<proteinExistence type="predicted"/>
<organism evidence="1 2">
    <name type="scientific">Actinokineospora terrae</name>
    <dbReference type="NCBI Taxonomy" id="155974"/>
    <lineage>
        <taxon>Bacteria</taxon>
        <taxon>Bacillati</taxon>
        <taxon>Actinomycetota</taxon>
        <taxon>Actinomycetes</taxon>
        <taxon>Pseudonocardiales</taxon>
        <taxon>Pseudonocardiaceae</taxon>
        <taxon>Actinokineospora</taxon>
    </lineage>
</organism>
<evidence type="ECO:0000313" key="2">
    <source>
        <dbReference type="Proteomes" id="UP000199051"/>
    </source>
</evidence>
<dbReference type="RefSeq" id="WP_092783979.1">
    <property type="nucleotide sequence ID" value="NZ_FOGI01000012.1"/>
</dbReference>
<keyword evidence="2" id="KW-1185">Reference proteome</keyword>
<dbReference type="AlphaFoldDB" id="A0A1H9WZJ6"/>
<dbReference type="EMBL" id="FOGI01000012">
    <property type="protein sequence ID" value="SES39275.1"/>
    <property type="molecule type" value="Genomic_DNA"/>
</dbReference>
<sequence>MPQPDLLFTQVRAEIRKLRPGRGVYEPDLFLRLGPHLLRLCGTTADSAQVRPTLIQQLLACASALPGEHQDVLAISLAIDSEVSALTRFTDRVARVATLLRVSTRTAIRRINDAETELATEIATVLSAGPGVERFVRSYYVREYRAVVDHTRAHADPATVVVHQEREIVCVQPGLAEVPIRFGLPDHPDTPESMFSVQVHHGGRIRSQRRISPTGFELLVTLPAPLAQRQSHRFSLVFTFPADLVRAHHVITGEVTIRRYLLIVRFHPDHLPTWIRRVDAEDIRTLDAFADRARAPYGEFALDAVGEMRLEFDRLSPHLAYGCQYSWADPPGGGGRER</sequence>
<accession>A0A1H9WZJ6</accession>
<reference evidence="2" key="1">
    <citation type="submission" date="2016-10" db="EMBL/GenBank/DDBJ databases">
        <authorList>
            <person name="Varghese N."/>
            <person name="Submissions S."/>
        </authorList>
    </citation>
    <scope>NUCLEOTIDE SEQUENCE [LARGE SCALE GENOMIC DNA]</scope>
    <source>
        <strain evidence="2">DSM 44260</strain>
    </source>
</reference>
<protein>
    <submittedName>
        <fullName evidence="1">Uncharacterized protein</fullName>
    </submittedName>
</protein>
<dbReference type="Proteomes" id="UP000199051">
    <property type="component" value="Unassembled WGS sequence"/>
</dbReference>